<evidence type="ECO:0000256" key="3">
    <source>
        <dbReference type="ARBA" id="ARBA00022643"/>
    </source>
</evidence>
<feature type="domain" description="Nitroreductase" evidence="10">
    <location>
        <begin position="7"/>
        <end position="167"/>
    </location>
</feature>
<evidence type="ECO:0000259" key="10">
    <source>
        <dbReference type="Pfam" id="PF00881"/>
    </source>
</evidence>
<evidence type="ECO:0000256" key="2">
    <source>
        <dbReference type="ARBA" id="ARBA00022630"/>
    </source>
</evidence>
<keyword evidence="3 7" id="KW-0288">FMN</keyword>
<reference evidence="11 12" key="1">
    <citation type="submission" date="2019-05" db="EMBL/GenBank/DDBJ databases">
        <authorList>
            <person name="Chen C."/>
        </authorList>
    </citation>
    <scope>NUCLEOTIDE SEQUENCE [LARGE SCALE GENOMIC DNA]</scope>
    <source>
        <strain evidence="11 12">HB172198</strain>
    </source>
</reference>
<evidence type="ECO:0000256" key="9">
    <source>
        <dbReference type="SAM" id="MobiDB-lite"/>
    </source>
</evidence>
<dbReference type="RefSeq" id="WP_138224258.1">
    <property type="nucleotide sequence ID" value="NZ_CP040396.1"/>
</dbReference>
<evidence type="ECO:0000256" key="6">
    <source>
        <dbReference type="ARBA" id="ARBA00023027"/>
    </source>
</evidence>
<evidence type="ECO:0000313" key="12">
    <source>
        <dbReference type="Proteomes" id="UP000300879"/>
    </source>
</evidence>
<dbReference type="GO" id="GO:0016491">
    <property type="term" value="F:oxidoreductase activity"/>
    <property type="evidence" value="ECO:0007669"/>
    <property type="project" value="UniProtKB-UniRule"/>
</dbReference>
<dbReference type="EMBL" id="CP040396">
    <property type="protein sequence ID" value="QCT01149.1"/>
    <property type="molecule type" value="Genomic_DNA"/>
</dbReference>
<feature type="binding site" description="in other chain" evidence="8">
    <location>
        <begin position="10"/>
        <end position="12"/>
    </location>
    <ligand>
        <name>FMN</name>
        <dbReference type="ChEBI" id="CHEBI:58210"/>
        <note>ligand shared between dimeric partners</note>
    </ligand>
</feature>
<keyword evidence="6 7" id="KW-0520">NAD</keyword>
<feature type="compositionally biased region" description="Basic and acidic residues" evidence="9">
    <location>
        <begin position="172"/>
        <end position="181"/>
    </location>
</feature>
<protein>
    <recommendedName>
        <fullName evidence="7">Putative NAD(P)H nitroreductase</fullName>
        <ecNumber evidence="7">1.-.-.-</ecNumber>
    </recommendedName>
</protein>
<dbReference type="PANTHER" id="PTHR43821:SF1">
    <property type="entry name" value="NAD(P)H NITROREDUCTASE YDJA-RELATED"/>
    <property type="match status" value="1"/>
</dbReference>
<keyword evidence="2 7" id="KW-0285">Flavoprotein</keyword>
<dbReference type="SUPFAM" id="SSF55469">
    <property type="entry name" value="FMN-dependent nitroreductase-like"/>
    <property type="match status" value="1"/>
</dbReference>
<dbReference type="EC" id="1.-.-.-" evidence="7"/>
<dbReference type="InterPro" id="IPR029479">
    <property type="entry name" value="Nitroreductase"/>
</dbReference>
<dbReference type="InterPro" id="IPR026021">
    <property type="entry name" value="YdjA-like"/>
</dbReference>
<keyword evidence="5 7" id="KW-0560">Oxidoreductase</keyword>
<comment type="cofactor">
    <cofactor evidence="8">
        <name>FMN</name>
        <dbReference type="ChEBI" id="CHEBI:58210"/>
    </cofactor>
    <text evidence="8">Binds 1 FMN per subunit.</text>
</comment>
<organism evidence="11 12">
    <name type="scientific">Paenibacillus algicola</name>
    <dbReference type="NCBI Taxonomy" id="2565926"/>
    <lineage>
        <taxon>Bacteria</taxon>
        <taxon>Bacillati</taxon>
        <taxon>Bacillota</taxon>
        <taxon>Bacilli</taxon>
        <taxon>Bacillales</taxon>
        <taxon>Paenibacillaceae</taxon>
        <taxon>Paenibacillus</taxon>
    </lineage>
</organism>
<evidence type="ECO:0000256" key="8">
    <source>
        <dbReference type="PIRSR" id="PIRSR000232-1"/>
    </source>
</evidence>
<dbReference type="Pfam" id="PF00881">
    <property type="entry name" value="Nitroreductase"/>
    <property type="match status" value="1"/>
</dbReference>
<comment type="similarity">
    <text evidence="1 7">Belongs to the nitroreductase family.</text>
</comment>
<dbReference type="PIRSF" id="PIRSF000232">
    <property type="entry name" value="YdjA"/>
    <property type="match status" value="1"/>
</dbReference>
<proteinExistence type="inferred from homology"/>
<accession>A0A4P8XLS2</accession>
<gene>
    <name evidence="11" type="ORF">E6C60_0426</name>
</gene>
<feature type="binding site" description="in other chain" evidence="8">
    <location>
        <begin position="137"/>
        <end position="139"/>
    </location>
    <ligand>
        <name>FMN</name>
        <dbReference type="ChEBI" id="CHEBI:58210"/>
        <note>ligand shared between dimeric partners</note>
    </ligand>
</feature>
<dbReference type="KEGG" id="palo:E6C60_0426"/>
<dbReference type="InterPro" id="IPR052530">
    <property type="entry name" value="NAD(P)H_nitroreductase"/>
</dbReference>
<feature type="binding site" evidence="8">
    <location>
        <position position="39"/>
    </location>
    <ligand>
        <name>FMN</name>
        <dbReference type="ChEBI" id="CHEBI:58210"/>
        <note>ligand shared between dimeric partners</note>
    </ligand>
</feature>
<keyword evidence="4 7" id="KW-0521">NADP</keyword>
<dbReference type="CDD" id="cd02135">
    <property type="entry name" value="YdjA-like"/>
    <property type="match status" value="1"/>
</dbReference>
<feature type="region of interest" description="Disordered" evidence="9">
    <location>
        <begin position="172"/>
        <end position="197"/>
    </location>
</feature>
<evidence type="ECO:0000313" key="11">
    <source>
        <dbReference type="EMBL" id="QCT01149.1"/>
    </source>
</evidence>
<evidence type="ECO:0000256" key="1">
    <source>
        <dbReference type="ARBA" id="ARBA00007118"/>
    </source>
</evidence>
<sequence>MNIHEAIRTRRSIGKVQDTPISQDKIEQILEAGTWAPTHRHTEPWRFFVMTGGGRDLLGHVMADISEASAQDKSEEELAAARDAAIGRAYRAPLVIGVAVAPADDPKVIELEEYGAAFAAIQNMLLEIHGLGLGAVWRTGDFCYKPQVNEVFGLGEQDKMLGFLYVGEPDMTPKEGRRESAASKTTFIDQSTRRLES</sequence>
<dbReference type="OrthoDB" id="9804207at2"/>
<dbReference type="Proteomes" id="UP000300879">
    <property type="component" value="Chromosome"/>
</dbReference>
<evidence type="ECO:0000256" key="5">
    <source>
        <dbReference type="ARBA" id="ARBA00023002"/>
    </source>
</evidence>
<dbReference type="AlphaFoldDB" id="A0A4P8XLS2"/>
<dbReference type="InterPro" id="IPR000415">
    <property type="entry name" value="Nitroreductase-like"/>
</dbReference>
<evidence type="ECO:0000256" key="7">
    <source>
        <dbReference type="PIRNR" id="PIRNR000232"/>
    </source>
</evidence>
<name>A0A4P8XLS2_9BACL</name>
<keyword evidence="12" id="KW-1185">Reference proteome</keyword>
<dbReference type="PANTHER" id="PTHR43821">
    <property type="entry name" value="NAD(P)H NITROREDUCTASE YDJA-RELATED"/>
    <property type="match status" value="1"/>
</dbReference>
<dbReference type="Gene3D" id="3.40.109.10">
    <property type="entry name" value="NADH Oxidase"/>
    <property type="match status" value="1"/>
</dbReference>
<evidence type="ECO:0000256" key="4">
    <source>
        <dbReference type="ARBA" id="ARBA00022857"/>
    </source>
</evidence>